<reference evidence="2" key="1">
    <citation type="submission" date="2020-02" db="EMBL/GenBank/DDBJ databases">
        <authorList>
            <person name="Meier V. D."/>
        </authorList>
    </citation>
    <scope>NUCLEOTIDE SEQUENCE</scope>
    <source>
        <strain evidence="2">AVDCRST_MAG19</strain>
    </source>
</reference>
<evidence type="ECO:0000256" key="1">
    <source>
        <dbReference type="SAM" id="MobiDB-lite"/>
    </source>
</evidence>
<feature type="region of interest" description="Disordered" evidence="1">
    <location>
        <begin position="1"/>
        <end position="20"/>
    </location>
</feature>
<feature type="compositionally biased region" description="Basic and acidic residues" evidence="1">
    <location>
        <begin position="1"/>
        <end position="12"/>
    </location>
</feature>
<feature type="non-terminal residue" evidence="2">
    <location>
        <position position="59"/>
    </location>
</feature>
<protein>
    <submittedName>
        <fullName evidence="2">Uncharacterized protein</fullName>
    </submittedName>
</protein>
<dbReference type="EMBL" id="CADCWL010000044">
    <property type="protein sequence ID" value="CAA9554282.1"/>
    <property type="molecule type" value="Genomic_DNA"/>
</dbReference>
<sequence>GDHDHRAGPRADPDDDHDPAAIAAVRWPGARRGRHDDGPQRVVELAGGGADLGGRRVAV</sequence>
<accession>A0A6J4ULG3</accession>
<feature type="region of interest" description="Disordered" evidence="1">
    <location>
        <begin position="26"/>
        <end position="59"/>
    </location>
</feature>
<feature type="non-terminal residue" evidence="2">
    <location>
        <position position="1"/>
    </location>
</feature>
<name>A0A6J4ULG3_9BACT</name>
<gene>
    <name evidence="2" type="ORF">AVDCRST_MAG19-1086</name>
</gene>
<organism evidence="2">
    <name type="scientific">uncultured Thermomicrobiales bacterium</name>
    <dbReference type="NCBI Taxonomy" id="1645740"/>
    <lineage>
        <taxon>Bacteria</taxon>
        <taxon>Pseudomonadati</taxon>
        <taxon>Thermomicrobiota</taxon>
        <taxon>Thermomicrobia</taxon>
        <taxon>Thermomicrobiales</taxon>
        <taxon>environmental samples</taxon>
    </lineage>
</organism>
<dbReference type="AlphaFoldDB" id="A0A6J4ULG3"/>
<evidence type="ECO:0000313" key="2">
    <source>
        <dbReference type="EMBL" id="CAA9554282.1"/>
    </source>
</evidence>
<proteinExistence type="predicted"/>